<dbReference type="OrthoDB" id="939645at2"/>
<sequence>MKLLFYGWLLMISPLAFAKKPDTAPKAPFTGMTTITWIGFGNQTVSSPIPVGVVTMTAPTPFAYPKKVDIQKNVYYQEIVLVNSTFKPANPVTKPPIVGNWFVRRQVLSVKDGKTEVLQTTRLSINKNAEATDKADQSLSAKATHVEYRIGRTEKIIGKPGPGKILKTTTIEVFPHDAVRIALPMATIFSNICQVKDVVTRPIPCEFQMVKFQIIGKSGKVLYETSAVENGPAIKIPDEEWVKTDGAFRYIDAKWTIKRIHKPNFPVNKGYLISWGQSGSDFNAEVDTHAPLASDLQLDGTIGKEFTIPFQVKKSSPNTGLVTKVGELILENDVTKTKFSKSQMPGATRAEAYIRLNW</sequence>
<feature type="signal peptide" evidence="1">
    <location>
        <begin position="1"/>
        <end position="18"/>
    </location>
</feature>
<evidence type="ECO:0000256" key="1">
    <source>
        <dbReference type="SAM" id="SignalP"/>
    </source>
</evidence>
<organism evidence="2 3">
    <name type="scientific">Larkinella knui</name>
    <dbReference type="NCBI Taxonomy" id="2025310"/>
    <lineage>
        <taxon>Bacteria</taxon>
        <taxon>Pseudomonadati</taxon>
        <taxon>Bacteroidota</taxon>
        <taxon>Cytophagia</taxon>
        <taxon>Cytophagales</taxon>
        <taxon>Spirosomataceae</taxon>
        <taxon>Larkinella</taxon>
    </lineage>
</organism>
<accession>A0A3P1CV14</accession>
<gene>
    <name evidence="2" type="ORF">EHT87_02200</name>
</gene>
<dbReference type="Proteomes" id="UP000274271">
    <property type="component" value="Unassembled WGS sequence"/>
</dbReference>
<name>A0A3P1CV14_9BACT</name>
<keyword evidence="1" id="KW-0732">Signal</keyword>
<evidence type="ECO:0000313" key="2">
    <source>
        <dbReference type="EMBL" id="RRB17113.1"/>
    </source>
</evidence>
<keyword evidence="3" id="KW-1185">Reference proteome</keyword>
<feature type="chain" id="PRO_5018224524" evidence="1">
    <location>
        <begin position="19"/>
        <end position="358"/>
    </location>
</feature>
<dbReference type="RefSeq" id="WP_124903388.1">
    <property type="nucleotide sequence ID" value="NZ_RQJP01000001.1"/>
</dbReference>
<comment type="caution">
    <text evidence="2">The sequence shown here is derived from an EMBL/GenBank/DDBJ whole genome shotgun (WGS) entry which is preliminary data.</text>
</comment>
<proteinExistence type="predicted"/>
<evidence type="ECO:0000313" key="3">
    <source>
        <dbReference type="Proteomes" id="UP000274271"/>
    </source>
</evidence>
<dbReference type="AlphaFoldDB" id="A0A3P1CV14"/>
<reference evidence="2 3" key="1">
    <citation type="submission" date="2018-11" db="EMBL/GenBank/DDBJ databases">
        <authorList>
            <person name="Zhou Z."/>
            <person name="Wang G."/>
        </authorList>
    </citation>
    <scope>NUCLEOTIDE SEQUENCE [LARGE SCALE GENOMIC DNA]</scope>
    <source>
        <strain evidence="2 3">KCTC42998</strain>
    </source>
</reference>
<protein>
    <submittedName>
        <fullName evidence="2">Uncharacterized protein</fullName>
    </submittedName>
</protein>
<dbReference type="EMBL" id="RQJP01000001">
    <property type="protein sequence ID" value="RRB17113.1"/>
    <property type="molecule type" value="Genomic_DNA"/>
</dbReference>